<dbReference type="GO" id="GO:0032259">
    <property type="term" value="P:methylation"/>
    <property type="evidence" value="ECO:0007669"/>
    <property type="project" value="UniProtKB-KW"/>
</dbReference>
<dbReference type="Proteomes" id="UP001597229">
    <property type="component" value="Unassembled WGS sequence"/>
</dbReference>
<keyword evidence="2" id="KW-0489">Methyltransferase</keyword>
<evidence type="ECO:0000259" key="1">
    <source>
        <dbReference type="Pfam" id="PF05050"/>
    </source>
</evidence>
<name>A0ABW3W6J2_9ACTN</name>
<dbReference type="EMBL" id="JBHTLX010000023">
    <property type="protein sequence ID" value="MFD1249842.1"/>
    <property type="molecule type" value="Genomic_DNA"/>
</dbReference>
<gene>
    <name evidence="2" type="ORF">ACFQ3F_18730</name>
</gene>
<protein>
    <submittedName>
        <fullName evidence="2">FkbM family methyltransferase</fullName>
    </submittedName>
</protein>
<dbReference type="PANTHER" id="PTHR36973">
    <property type="entry name" value="SLL1456 PROTEIN-RELATED"/>
    <property type="match status" value="1"/>
</dbReference>
<keyword evidence="3" id="KW-1185">Reference proteome</keyword>
<dbReference type="NCBIfam" id="TIGR01444">
    <property type="entry name" value="fkbM_fam"/>
    <property type="match status" value="1"/>
</dbReference>
<dbReference type="GO" id="GO:0008168">
    <property type="term" value="F:methyltransferase activity"/>
    <property type="evidence" value="ECO:0007669"/>
    <property type="project" value="UniProtKB-KW"/>
</dbReference>
<dbReference type="Pfam" id="PF05050">
    <property type="entry name" value="Methyltransf_21"/>
    <property type="match status" value="1"/>
</dbReference>
<comment type="caution">
    <text evidence="2">The sequence shown here is derived from an EMBL/GenBank/DDBJ whole genome shotgun (WGS) entry which is preliminary data.</text>
</comment>
<proteinExistence type="predicted"/>
<organism evidence="2 3">
    <name type="scientific">Nocardioides ginsengisoli</name>
    <dbReference type="NCBI Taxonomy" id="363868"/>
    <lineage>
        <taxon>Bacteria</taxon>
        <taxon>Bacillati</taxon>
        <taxon>Actinomycetota</taxon>
        <taxon>Actinomycetes</taxon>
        <taxon>Propionibacteriales</taxon>
        <taxon>Nocardioidaceae</taxon>
        <taxon>Nocardioides</taxon>
    </lineage>
</organism>
<dbReference type="SUPFAM" id="SSF53335">
    <property type="entry name" value="S-adenosyl-L-methionine-dependent methyltransferases"/>
    <property type="match status" value="1"/>
</dbReference>
<dbReference type="RefSeq" id="WP_367920363.1">
    <property type="nucleotide sequence ID" value="NZ_BAABAC010000030.1"/>
</dbReference>
<dbReference type="InterPro" id="IPR029063">
    <property type="entry name" value="SAM-dependent_MTases_sf"/>
</dbReference>
<keyword evidence="2" id="KW-0808">Transferase</keyword>
<dbReference type="InterPro" id="IPR053188">
    <property type="entry name" value="FkbM_Methyltransferase"/>
</dbReference>
<feature type="domain" description="Methyltransferase FkbM" evidence="1">
    <location>
        <begin position="47"/>
        <end position="215"/>
    </location>
</feature>
<dbReference type="PANTHER" id="PTHR36973:SF4">
    <property type="entry name" value="NODULATION PROTEIN"/>
    <property type="match status" value="1"/>
</dbReference>
<accession>A0ABW3W6J2</accession>
<dbReference type="InterPro" id="IPR006342">
    <property type="entry name" value="FkbM_mtfrase"/>
</dbReference>
<reference evidence="3" key="1">
    <citation type="journal article" date="2019" name="Int. J. Syst. Evol. Microbiol.">
        <title>The Global Catalogue of Microorganisms (GCM) 10K type strain sequencing project: providing services to taxonomists for standard genome sequencing and annotation.</title>
        <authorList>
            <consortium name="The Broad Institute Genomics Platform"/>
            <consortium name="The Broad Institute Genome Sequencing Center for Infectious Disease"/>
            <person name="Wu L."/>
            <person name="Ma J."/>
        </authorList>
    </citation>
    <scope>NUCLEOTIDE SEQUENCE [LARGE SCALE GENOMIC DNA]</scope>
    <source>
        <strain evidence="3">CCUG 52478</strain>
    </source>
</reference>
<dbReference type="Gene3D" id="3.40.50.150">
    <property type="entry name" value="Vaccinia Virus protein VP39"/>
    <property type="match status" value="1"/>
</dbReference>
<evidence type="ECO:0000313" key="3">
    <source>
        <dbReference type="Proteomes" id="UP001597229"/>
    </source>
</evidence>
<sequence>MDRRQLTSRALRSAIQRVADRGFVVRRHPAVRRQTLLAEHAVDLVFDVGAAKGLYAAELRHFGYRGPIVSCEPMSAPYAVLASAAAADPSWHTVQVGLGAENGTADIHIASNSDSSSFLPMGERHAAAAPHVGYVGTETVRVARLDDLVDEVPVHGSRIFLKVDTQGFERQVLEGAAKTLEACVGVQLELSFTTTYEGGMLVDEAISRMYDAGFVLTGLEPGFAAASGAVLQADGTFFRER</sequence>
<evidence type="ECO:0000313" key="2">
    <source>
        <dbReference type="EMBL" id="MFD1249842.1"/>
    </source>
</evidence>